<keyword evidence="1" id="KW-0732">Signal</keyword>
<feature type="signal peptide" evidence="1">
    <location>
        <begin position="1"/>
        <end position="25"/>
    </location>
</feature>
<dbReference type="AlphaFoldDB" id="A0AAV8WV63"/>
<comment type="caution">
    <text evidence="2">The sequence shown here is derived from an EMBL/GenBank/DDBJ whole genome shotgun (WGS) entry which is preliminary data.</text>
</comment>
<feature type="chain" id="PRO_5043967464" evidence="1">
    <location>
        <begin position="26"/>
        <end position="143"/>
    </location>
</feature>
<protein>
    <submittedName>
        <fullName evidence="2">Uncharacterized protein</fullName>
    </submittedName>
</protein>
<reference evidence="2" key="1">
    <citation type="journal article" date="2023" name="Insect Mol. Biol.">
        <title>Genome sequencing provides insights into the evolution of gene families encoding plant cell wall-degrading enzymes in longhorned beetles.</title>
        <authorList>
            <person name="Shin N.R."/>
            <person name="Okamura Y."/>
            <person name="Kirsch R."/>
            <person name="Pauchet Y."/>
        </authorList>
    </citation>
    <scope>NUCLEOTIDE SEQUENCE</scope>
    <source>
        <strain evidence="2">RBIC_L_NR</strain>
    </source>
</reference>
<evidence type="ECO:0000313" key="2">
    <source>
        <dbReference type="EMBL" id="KAJ8930467.1"/>
    </source>
</evidence>
<dbReference type="Proteomes" id="UP001162156">
    <property type="component" value="Unassembled WGS sequence"/>
</dbReference>
<evidence type="ECO:0000313" key="3">
    <source>
        <dbReference type="Proteomes" id="UP001162156"/>
    </source>
</evidence>
<proteinExistence type="predicted"/>
<dbReference type="EMBL" id="JANEYF010004659">
    <property type="protein sequence ID" value="KAJ8930467.1"/>
    <property type="molecule type" value="Genomic_DNA"/>
</dbReference>
<evidence type="ECO:0000256" key="1">
    <source>
        <dbReference type="SAM" id="SignalP"/>
    </source>
</evidence>
<name>A0AAV8WV63_9CUCU</name>
<accession>A0AAV8WV63</accession>
<organism evidence="2 3">
    <name type="scientific">Rhamnusium bicolor</name>
    <dbReference type="NCBI Taxonomy" id="1586634"/>
    <lineage>
        <taxon>Eukaryota</taxon>
        <taxon>Metazoa</taxon>
        <taxon>Ecdysozoa</taxon>
        <taxon>Arthropoda</taxon>
        <taxon>Hexapoda</taxon>
        <taxon>Insecta</taxon>
        <taxon>Pterygota</taxon>
        <taxon>Neoptera</taxon>
        <taxon>Endopterygota</taxon>
        <taxon>Coleoptera</taxon>
        <taxon>Polyphaga</taxon>
        <taxon>Cucujiformia</taxon>
        <taxon>Chrysomeloidea</taxon>
        <taxon>Cerambycidae</taxon>
        <taxon>Lepturinae</taxon>
        <taxon>Rhagiini</taxon>
        <taxon>Rhamnusium</taxon>
    </lineage>
</organism>
<keyword evidence="3" id="KW-1185">Reference proteome</keyword>
<gene>
    <name evidence="2" type="ORF">NQ314_016726</name>
</gene>
<sequence length="143" mass="15707">MEIKILFFLSSLAVLTCIILRSAESRSVQNNFHSDVIITHWPTPATTKGKDTDNEENEPGFMRKQLMKFGQVASRVGNAMGAHATKVTSAVEKICEIVKTIIPLFAAICHVGQFKFCAATTETPDRLSEALSPDNLDLSIPDK</sequence>